<dbReference type="Proteomes" id="UP000712673">
    <property type="component" value="Unassembled WGS sequence"/>
</dbReference>
<dbReference type="InterPro" id="IPR007367">
    <property type="entry name" value="DUF433"/>
</dbReference>
<dbReference type="SUPFAM" id="SSF46689">
    <property type="entry name" value="Homeodomain-like"/>
    <property type="match status" value="1"/>
</dbReference>
<evidence type="ECO:0000313" key="2">
    <source>
        <dbReference type="Proteomes" id="UP000712673"/>
    </source>
</evidence>
<dbReference type="InterPro" id="IPR036388">
    <property type="entry name" value="WH-like_DNA-bd_sf"/>
</dbReference>
<dbReference type="InterPro" id="IPR009057">
    <property type="entry name" value="Homeodomain-like_sf"/>
</dbReference>
<reference evidence="1" key="1">
    <citation type="submission" date="2019-03" db="EMBL/GenBank/DDBJ databases">
        <title>Lake Tanganyika Metagenome-Assembled Genomes (MAGs).</title>
        <authorList>
            <person name="Tran P."/>
        </authorList>
    </citation>
    <scope>NUCLEOTIDE SEQUENCE</scope>
    <source>
        <strain evidence="1">K_DeepCast_65m_m2_066</strain>
    </source>
</reference>
<organism evidence="1 2">
    <name type="scientific">Tectimicrobiota bacterium</name>
    <dbReference type="NCBI Taxonomy" id="2528274"/>
    <lineage>
        <taxon>Bacteria</taxon>
        <taxon>Pseudomonadati</taxon>
        <taxon>Nitrospinota/Tectimicrobiota group</taxon>
        <taxon>Candidatus Tectimicrobiota</taxon>
    </lineage>
</organism>
<dbReference type="PANTHER" id="PTHR34849">
    <property type="entry name" value="SSL5025 PROTEIN"/>
    <property type="match status" value="1"/>
</dbReference>
<dbReference type="Gene3D" id="1.10.10.10">
    <property type="entry name" value="Winged helix-like DNA-binding domain superfamily/Winged helix DNA-binding domain"/>
    <property type="match status" value="1"/>
</dbReference>
<proteinExistence type="predicted"/>
<comment type="caution">
    <text evidence="1">The sequence shown here is derived from an EMBL/GenBank/DDBJ whole genome shotgun (WGS) entry which is preliminary data.</text>
</comment>
<gene>
    <name evidence="1" type="ORF">FJZ47_15680</name>
</gene>
<sequence>MLQDRLVIDPAIQHGKPVIRDTRAPVARLLGGLAGGMTPAEVCQEYDITEDDLRAALAYAETLMEAD</sequence>
<dbReference type="EMBL" id="VGLS01000516">
    <property type="protein sequence ID" value="MBM3225224.1"/>
    <property type="molecule type" value="Genomic_DNA"/>
</dbReference>
<evidence type="ECO:0000313" key="1">
    <source>
        <dbReference type="EMBL" id="MBM3225224.1"/>
    </source>
</evidence>
<accession>A0A938B3M7</accession>
<dbReference type="PANTHER" id="PTHR34849:SF3">
    <property type="entry name" value="SSR2962 PROTEIN"/>
    <property type="match status" value="1"/>
</dbReference>
<name>A0A938B3M7_UNCTE</name>
<dbReference type="AlphaFoldDB" id="A0A938B3M7"/>
<dbReference type="Pfam" id="PF04255">
    <property type="entry name" value="DUF433"/>
    <property type="match status" value="1"/>
</dbReference>
<protein>
    <submittedName>
        <fullName evidence="1">DUF433 domain-containing protein</fullName>
    </submittedName>
</protein>